<dbReference type="NCBIfam" id="TIGR00147">
    <property type="entry name" value="YegS/Rv2252/BmrU family lipid kinase"/>
    <property type="match status" value="1"/>
</dbReference>
<feature type="region of interest" description="Disordered" evidence="5">
    <location>
        <begin position="1"/>
        <end position="21"/>
    </location>
</feature>
<dbReference type="SMART" id="SM00046">
    <property type="entry name" value="DAGKc"/>
    <property type="match status" value="1"/>
</dbReference>
<evidence type="ECO:0000256" key="3">
    <source>
        <dbReference type="ARBA" id="ARBA00022777"/>
    </source>
</evidence>
<keyword evidence="2" id="KW-0547">Nucleotide-binding</keyword>
<feature type="domain" description="DAGKc" evidence="6">
    <location>
        <begin position="22"/>
        <end position="149"/>
    </location>
</feature>
<dbReference type="InterPro" id="IPR050187">
    <property type="entry name" value="Lipid_Phosphate_FormReg"/>
</dbReference>
<reference evidence="7 8" key="1">
    <citation type="submission" date="2021-03" db="EMBL/GenBank/DDBJ databases">
        <title>Genomic Encyclopedia of Type Strains, Phase III (KMG-III): the genomes of soil and plant-associated and newly described type strains.</title>
        <authorList>
            <person name="Whitman W."/>
        </authorList>
    </citation>
    <scope>NUCLEOTIDE SEQUENCE [LARGE SCALE GENOMIC DNA]</scope>
    <source>
        <strain evidence="7 8">IMMIB AFH-6</strain>
    </source>
</reference>
<dbReference type="Pfam" id="PF19279">
    <property type="entry name" value="YegS_C"/>
    <property type="match status" value="1"/>
</dbReference>
<proteinExistence type="predicted"/>
<dbReference type="InterPro" id="IPR017438">
    <property type="entry name" value="ATP-NAD_kinase_N"/>
</dbReference>
<evidence type="ECO:0000256" key="1">
    <source>
        <dbReference type="ARBA" id="ARBA00022679"/>
    </source>
</evidence>
<dbReference type="GO" id="GO:0016301">
    <property type="term" value="F:kinase activity"/>
    <property type="evidence" value="ECO:0007669"/>
    <property type="project" value="UniProtKB-KW"/>
</dbReference>
<dbReference type="Gene3D" id="2.60.200.40">
    <property type="match status" value="1"/>
</dbReference>
<dbReference type="RefSeq" id="WP_209769421.1">
    <property type="nucleotide sequence ID" value="NZ_JAGINP010000019.1"/>
</dbReference>
<keyword evidence="4" id="KW-0067">ATP-binding</keyword>
<evidence type="ECO:0000313" key="7">
    <source>
        <dbReference type="EMBL" id="MBP2295043.1"/>
    </source>
</evidence>
<dbReference type="InterPro" id="IPR005218">
    <property type="entry name" value="Diacylglycerol/lipid_kinase"/>
</dbReference>
<dbReference type="Gene3D" id="3.40.50.10330">
    <property type="entry name" value="Probable inorganic polyphosphate/atp-NAD kinase, domain 1"/>
    <property type="match status" value="1"/>
</dbReference>
<dbReference type="InterPro" id="IPR045540">
    <property type="entry name" value="YegS/DAGK_C"/>
</dbReference>
<dbReference type="SUPFAM" id="SSF111331">
    <property type="entry name" value="NAD kinase/diacylglycerol kinase-like"/>
    <property type="match status" value="1"/>
</dbReference>
<dbReference type="InterPro" id="IPR016064">
    <property type="entry name" value="NAD/diacylglycerol_kinase_sf"/>
</dbReference>
<gene>
    <name evidence="7" type="ORF">J2851_004846</name>
</gene>
<dbReference type="PANTHER" id="PTHR12358">
    <property type="entry name" value="SPHINGOSINE KINASE"/>
    <property type="match status" value="1"/>
</dbReference>
<dbReference type="PROSITE" id="PS50146">
    <property type="entry name" value="DAGK"/>
    <property type="match status" value="1"/>
</dbReference>
<accession>A0ABS4SSG2</accession>
<dbReference type="Pfam" id="PF00781">
    <property type="entry name" value="DAGK_cat"/>
    <property type="match status" value="1"/>
</dbReference>
<evidence type="ECO:0000256" key="2">
    <source>
        <dbReference type="ARBA" id="ARBA00022741"/>
    </source>
</evidence>
<protein>
    <submittedName>
        <fullName evidence="7">YegS/Rv2252/BmrU family lipid kinase</fullName>
    </submittedName>
</protein>
<evidence type="ECO:0000256" key="4">
    <source>
        <dbReference type="ARBA" id="ARBA00022840"/>
    </source>
</evidence>
<organism evidence="7 8">
    <name type="scientific">Azospirillum rugosum</name>
    <dbReference type="NCBI Taxonomy" id="416170"/>
    <lineage>
        <taxon>Bacteria</taxon>
        <taxon>Pseudomonadati</taxon>
        <taxon>Pseudomonadota</taxon>
        <taxon>Alphaproteobacteria</taxon>
        <taxon>Rhodospirillales</taxon>
        <taxon>Azospirillaceae</taxon>
        <taxon>Azospirillum</taxon>
    </lineage>
</organism>
<dbReference type="Proteomes" id="UP000781958">
    <property type="component" value="Unassembled WGS sequence"/>
</dbReference>
<keyword evidence="3 7" id="KW-0418">Kinase</keyword>
<evidence type="ECO:0000313" key="8">
    <source>
        <dbReference type="Proteomes" id="UP000781958"/>
    </source>
</evidence>
<dbReference type="PANTHER" id="PTHR12358:SF54">
    <property type="entry name" value="SPHINGOSINE KINASE RELATED PROTEIN"/>
    <property type="match status" value="1"/>
</dbReference>
<evidence type="ECO:0000256" key="5">
    <source>
        <dbReference type="SAM" id="MobiDB-lite"/>
    </source>
</evidence>
<sequence length="315" mass="33217">MPADRNAGSPSADFPEAAAHPAPPRRALLLVNRHAGNGECDLTEVTAALRSGGMDVEAHVFPKKHAMPDVIRERAGDVHCIVIGGGDGTLNAAAEAVVDSGRPLGILPLGTANDLARTLGIPADPVSAARVILNGTTRTLDLGVANGHLFWNVASVGFATDLADALSTGMKKRWGVLAYALATVRRLAGLRRFSADLAYDGRVERVRTLQVSVGNGRHHGGGLTVAWEAEPDDGLLHVYSLEPRHWLELLAVLPALRRGKQAEWRGVRSFACTELEVRTGKPLAVNTDGGIATATPVRFQVRPGAVAVYVPSPSS</sequence>
<dbReference type="EMBL" id="JAGINP010000019">
    <property type="protein sequence ID" value="MBP2295043.1"/>
    <property type="molecule type" value="Genomic_DNA"/>
</dbReference>
<dbReference type="NCBIfam" id="NF009604">
    <property type="entry name" value="PRK13057.1"/>
    <property type="match status" value="1"/>
</dbReference>
<name>A0ABS4SSG2_9PROT</name>
<dbReference type="InterPro" id="IPR001206">
    <property type="entry name" value="Diacylglycerol_kinase_cat_dom"/>
</dbReference>
<keyword evidence="1" id="KW-0808">Transferase</keyword>
<evidence type="ECO:0000259" key="6">
    <source>
        <dbReference type="PROSITE" id="PS50146"/>
    </source>
</evidence>
<comment type="caution">
    <text evidence="7">The sequence shown here is derived from an EMBL/GenBank/DDBJ whole genome shotgun (WGS) entry which is preliminary data.</text>
</comment>
<keyword evidence="8" id="KW-1185">Reference proteome</keyword>